<keyword evidence="4 6" id="KW-1133">Transmembrane helix</keyword>
<dbReference type="Gene3D" id="1.20.1250.20">
    <property type="entry name" value="MFS general substrate transporter like domains"/>
    <property type="match status" value="1"/>
</dbReference>
<evidence type="ECO:0000256" key="1">
    <source>
        <dbReference type="ARBA" id="ARBA00004651"/>
    </source>
</evidence>
<dbReference type="HOGENOM" id="CLU_001265_46_6_9"/>
<reference evidence="8 9" key="2">
    <citation type="journal article" date="2012" name="Stand. Genomic Sci.">
        <title>Complete genome sequence of the sulfate-reducing firmicute Desulfotomaculum ruminis type strain (DL(T)).</title>
        <authorList>
            <person name="Spring S."/>
            <person name="Visser M."/>
            <person name="Lu M."/>
            <person name="Copeland A."/>
            <person name="Lapidus A."/>
            <person name="Lucas S."/>
            <person name="Cheng J.F."/>
            <person name="Han C."/>
            <person name="Tapia R."/>
            <person name="Goodwin L.A."/>
            <person name="Pitluck S."/>
            <person name="Ivanova N."/>
            <person name="Land M."/>
            <person name="Hauser L."/>
            <person name="Larimer F."/>
            <person name="Rohde M."/>
            <person name="Goker M."/>
            <person name="Detter J.C."/>
            <person name="Kyrpides N.C."/>
            <person name="Woyke T."/>
            <person name="Schaap P.J."/>
            <person name="Plugge C.M."/>
            <person name="Muyzer G."/>
            <person name="Kuever J."/>
            <person name="Pereira I.A."/>
            <person name="Parshina S.N."/>
            <person name="Bernier-Latmani R."/>
            <person name="Stams A.J."/>
            <person name="Klenk H.P."/>
        </authorList>
    </citation>
    <scope>NUCLEOTIDE SEQUENCE [LARGE SCALE GENOMIC DNA]</scope>
    <source>
        <strain evidence="9">ATCC 23193 / DSM 2154 / NCIB 8452 / DL</strain>
    </source>
</reference>
<dbReference type="InterPro" id="IPR036259">
    <property type="entry name" value="MFS_trans_sf"/>
</dbReference>
<feature type="transmembrane region" description="Helical" evidence="6">
    <location>
        <begin position="302"/>
        <end position="325"/>
    </location>
</feature>
<gene>
    <name evidence="8" type="ordered locus">Desru_0088</name>
</gene>
<evidence type="ECO:0000259" key="7">
    <source>
        <dbReference type="PROSITE" id="PS50850"/>
    </source>
</evidence>
<dbReference type="RefSeq" id="WP_013840171.1">
    <property type="nucleotide sequence ID" value="NC_015589.1"/>
</dbReference>
<dbReference type="STRING" id="696281.Desru_0088"/>
<organism evidence="8 9">
    <name type="scientific">Desulforamulus ruminis (strain ATCC 23193 / DSM 2154 / NCIMB 8452 / DL)</name>
    <name type="common">Desulfotomaculum ruminis</name>
    <dbReference type="NCBI Taxonomy" id="696281"/>
    <lineage>
        <taxon>Bacteria</taxon>
        <taxon>Bacillati</taxon>
        <taxon>Bacillota</taxon>
        <taxon>Clostridia</taxon>
        <taxon>Eubacteriales</taxon>
        <taxon>Peptococcaceae</taxon>
        <taxon>Desulforamulus</taxon>
    </lineage>
</organism>
<dbReference type="PROSITE" id="PS00217">
    <property type="entry name" value="SUGAR_TRANSPORT_2"/>
    <property type="match status" value="1"/>
</dbReference>
<comment type="subcellular location">
    <subcellularLocation>
        <location evidence="1">Cell membrane</location>
        <topology evidence="1">Multi-pass membrane protein</topology>
    </subcellularLocation>
</comment>
<protein>
    <submittedName>
        <fullName evidence="8">Major facilitator superfamily MFS_1</fullName>
    </submittedName>
</protein>
<feature type="transmembrane region" description="Helical" evidence="6">
    <location>
        <begin position="159"/>
        <end position="178"/>
    </location>
</feature>
<feature type="transmembrane region" description="Helical" evidence="6">
    <location>
        <begin position="337"/>
        <end position="353"/>
    </location>
</feature>
<dbReference type="eggNOG" id="COG0477">
    <property type="taxonomic scope" value="Bacteria"/>
</dbReference>
<feature type="transmembrane region" description="Helical" evidence="6">
    <location>
        <begin position="95"/>
        <end position="112"/>
    </location>
</feature>
<keyword evidence="3 6" id="KW-0812">Transmembrane</keyword>
<keyword evidence="9" id="KW-1185">Reference proteome</keyword>
<feature type="transmembrane region" description="Helical" evidence="6">
    <location>
        <begin position="359"/>
        <end position="383"/>
    </location>
</feature>
<dbReference type="KEGG" id="dru:Desru_0088"/>
<dbReference type="Proteomes" id="UP000009234">
    <property type="component" value="Chromosome"/>
</dbReference>
<feature type="domain" description="Major facilitator superfamily (MFS) profile" evidence="7">
    <location>
        <begin position="29"/>
        <end position="451"/>
    </location>
</feature>
<evidence type="ECO:0000256" key="6">
    <source>
        <dbReference type="SAM" id="Phobius"/>
    </source>
</evidence>
<feature type="transmembrane region" description="Helical" evidence="6">
    <location>
        <begin position="184"/>
        <end position="202"/>
    </location>
</feature>
<keyword evidence="2" id="KW-0813">Transport</keyword>
<evidence type="ECO:0000256" key="2">
    <source>
        <dbReference type="ARBA" id="ARBA00022448"/>
    </source>
</evidence>
<name>F6DLU6_DESRL</name>
<dbReference type="GO" id="GO:0046943">
    <property type="term" value="F:carboxylic acid transmembrane transporter activity"/>
    <property type="evidence" value="ECO:0007669"/>
    <property type="project" value="TreeGrafter"/>
</dbReference>
<evidence type="ECO:0000256" key="3">
    <source>
        <dbReference type="ARBA" id="ARBA00022692"/>
    </source>
</evidence>
<evidence type="ECO:0000256" key="5">
    <source>
        <dbReference type="ARBA" id="ARBA00023136"/>
    </source>
</evidence>
<proteinExistence type="predicted"/>
<feature type="transmembrane region" description="Helical" evidence="6">
    <location>
        <begin position="68"/>
        <end position="88"/>
    </location>
</feature>
<dbReference type="InterPro" id="IPR005828">
    <property type="entry name" value="MFS_sugar_transport-like"/>
</dbReference>
<dbReference type="CDD" id="cd17316">
    <property type="entry name" value="MFS_SV2_like"/>
    <property type="match status" value="1"/>
</dbReference>
<dbReference type="PROSITE" id="PS50850">
    <property type="entry name" value="MFS"/>
    <property type="match status" value="1"/>
</dbReference>
<feature type="transmembrane region" description="Helical" evidence="6">
    <location>
        <begin position="429"/>
        <end position="446"/>
    </location>
</feature>
<feature type="transmembrane region" description="Helical" evidence="6">
    <location>
        <begin position="404"/>
        <end position="423"/>
    </location>
</feature>
<accession>F6DLU6</accession>
<dbReference type="GO" id="GO:0005886">
    <property type="term" value="C:plasma membrane"/>
    <property type="evidence" value="ECO:0007669"/>
    <property type="project" value="UniProtKB-SubCell"/>
</dbReference>
<feature type="transmembrane region" description="Helical" evidence="6">
    <location>
        <begin position="270"/>
        <end position="290"/>
    </location>
</feature>
<reference evidence="9" key="1">
    <citation type="submission" date="2011-05" db="EMBL/GenBank/DDBJ databases">
        <title>Complete sequence of Desulfotomaculum ruminis DSM 2154.</title>
        <authorList>
            <person name="Lucas S."/>
            <person name="Copeland A."/>
            <person name="Lapidus A."/>
            <person name="Cheng J.-F."/>
            <person name="Goodwin L."/>
            <person name="Pitluck S."/>
            <person name="Lu M."/>
            <person name="Detter J.C."/>
            <person name="Han C."/>
            <person name="Tapia R."/>
            <person name="Land M."/>
            <person name="Hauser L."/>
            <person name="Kyrpides N."/>
            <person name="Ivanova N."/>
            <person name="Mikhailova N."/>
            <person name="Pagani I."/>
            <person name="Stams A.J.M."/>
            <person name="Plugge C.M."/>
            <person name="Muyzer G."/>
            <person name="Kuever J."/>
            <person name="Parshina S.N."/>
            <person name="Ivanova A.E."/>
            <person name="Nazina T.N."/>
            <person name="Brambilla E."/>
            <person name="Spring S."/>
            <person name="Klenk H.-P."/>
            <person name="Woyke T."/>
        </authorList>
    </citation>
    <scope>NUCLEOTIDE SEQUENCE [LARGE SCALE GENOMIC DNA]</scope>
    <source>
        <strain evidence="9">ATCC 23193 / DSM 2154 / NCIB 8452 / DL</strain>
    </source>
</reference>
<dbReference type="SUPFAM" id="SSF103473">
    <property type="entry name" value="MFS general substrate transporter"/>
    <property type="match status" value="1"/>
</dbReference>
<evidence type="ECO:0000313" key="9">
    <source>
        <dbReference type="Proteomes" id="UP000009234"/>
    </source>
</evidence>
<dbReference type="AlphaFoldDB" id="F6DLU6"/>
<dbReference type="EMBL" id="CP002780">
    <property type="protein sequence ID" value="AEG58389.1"/>
    <property type="molecule type" value="Genomic_DNA"/>
</dbReference>
<evidence type="ECO:0000256" key="4">
    <source>
        <dbReference type="ARBA" id="ARBA00022989"/>
    </source>
</evidence>
<keyword evidence="5 6" id="KW-0472">Membrane</keyword>
<evidence type="ECO:0000313" key="8">
    <source>
        <dbReference type="EMBL" id="AEG58389.1"/>
    </source>
</evidence>
<sequence length="477" mass="52083">MSQEIIVRGKQDIINFLNNAGPAKNASIVIFTALGGIFIDAYDFTSLGIGAVQLKEQFGLSAVQMGNLTASMAFGALLGAIFGGYFVDKLGRQKMFYADLWFFVVSALVAAFAPNVEVLMLCRFLMGIGVGLDFPVALSYIAEFSSMKGKGKWVNLWQGMWYVAASASFLIVLPFYFLGAGPHLWRWAVGFGAVPAIVVLIMRKYFMEESPLWALNHVGIKEAARIIERTYEVKVVLDCKPEDLEPVKEEHKPNLSYGALFTKRYRLRTLMATIVAMTQSMEYFAVGFYLPVIAAMIFGKEFLWAIVGSIVFNCFGIVGGTWQAYITDKFGSRKMCIIGYSIACSCLLIIGLFEQHMSVLMQALVIGLFIFGHSFGPGAQGMAVATLSFPASIRGLGSGWGQTMVRVGSITGFYFFPLVLAAVGLQKTLLFLALVPAIGLLSILAIKWDHTGQDVESEALQDEQAAKTQGMSAGVNL</sequence>
<dbReference type="Pfam" id="PF00083">
    <property type="entry name" value="Sugar_tr"/>
    <property type="match status" value="1"/>
</dbReference>
<dbReference type="PANTHER" id="PTHR23508">
    <property type="entry name" value="CARBOXYLIC ACID TRANSPORTER PROTEIN HOMOLOG"/>
    <property type="match status" value="1"/>
</dbReference>
<dbReference type="InterPro" id="IPR020846">
    <property type="entry name" value="MFS_dom"/>
</dbReference>
<dbReference type="PANTHER" id="PTHR23508:SF10">
    <property type="entry name" value="CARBOXYLIC ACID TRANSPORTER PROTEIN HOMOLOG"/>
    <property type="match status" value="1"/>
</dbReference>
<dbReference type="OrthoDB" id="9787026at2"/>
<dbReference type="InterPro" id="IPR005829">
    <property type="entry name" value="Sugar_transporter_CS"/>
</dbReference>